<dbReference type="PANTHER" id="PTHR12670:SF1">
    <property type="entry name" value="NEUTRAL CERAMIDASE"/>
    <property type="match status" value="1"/>
</dbReference>
<reference evidence="3 4" key="2">
    <citation type="submission" date="2018-11" db="EMBL/GenBank/DDBJ databases">
        <authorList>
            <consortium name="Pathogen Informatics"/>
        </authorList>
    </citation>
    <scope>NUCLEOTIDE SEQUENCE [LARGE SCALE GENOMIC DNA]</scope>
    <source>
        <strain evidence="3 4">Egypt</strain>
    </source>
</reference>
<dbReference type="InterPro" id="IPR031331">
    <property type="entry name" value="NEUT/ALK_ceramidase_C"/>
</dbReference>
<feature type="domain" description="Neutral/alkaline non-lysosomal ceramidase C-terminal" evidence="2">
    <location>
        <begin position="9"/>
        <end position="121"/>
    </location>
</feature>
<evidence type="ECO:0000313" key="4">
    <source>
        <dbReference type="Proteomes" id="UP000272942"/>
    </source>
</evidence>
<dbReference type="WBParaSite" id="ECPE_0000413401-mRNA-1">
    <property type="protein sequence ID" value="ECPE_0000413401-mRNA-1"/>
    <property type="gene ID" value="ECPE_0000413401"/>
</dbReference>
<dbReference type="GO" id="GO:0046514">
    <property type="term" value="P:ceramide catabolic process"/>
    <property type="evidence" value="ECO:0007669"/>
    <property type="project" value="InterPro"/>
</dbReference>
<dbReference type="Pfam" id="PF17048">
    <property type="entry name" value="Ceramidse_alk_C"/>
    <property type="match status" value="1"/>
</dbReference>
<keyword evidence="4" id="KW-1185">Reference proteome</keyword>
<dbReference type="GO" id="GO:0016020">
    <property type="term" value="C:membrane"/>
    <property type="evidence" value="ECO:0007669"/>
    <property type="project" value="GOC"/>
</dbReference>
<comment type="similarity">
    <text evidence="1">Belongs to the neutral ceramidase family.</text>
</comment>
<gene>
    <name evidence="3" type="ORF">ECPE_LOCUS4126</name>
</gene>
<dbReference type="Gene3D" id="2.60.40.2300">
    <property type="entry name" value="Neutral/alkaline non-lysosomal ceramidase, C-terminal domain"/>
    <property type="match status" value="1"/>
</dbReference>
<dbReference type="GO" id="GO:0042759">
    <property type="term" value="P:long-chain fatty acid biosynthetic process"/>
    <property type="evidence" value="ECO:0007669"/>
    <property type="project" value="TreeGrafter"/>
</dbReference>
<dbReference type="OrthoDB" id="191371at2759"/>
<protein>
    <submittedName>
        <fullName evidence="5">Ceramidse_alk_C domain-containing protein</fullName>
    </submittedName>
</protein>
<dbReference type="PANTHER" id="PTHR12670">
    <property type="entry name" value="CERAMIDASE"/>
    <property type="match status" value="1"/>
</dbReference>
<dbReference type="GO" id="GO:0005576">
    <property type="term" value="C:extracellular region"/>
    <property type="evidence" value="ECO:0007669"/>
    <property type="project" value="TreeGrafter"/>
</dbReference>
<dbReference type="AlphaFoldDB" id="A0A183AAZ1"/>
<evidence type="ECO:0000256" key="1">
    <source>
        <dbReference type="ARBA" id="ARBA00009835"/>
    </source>
</evidence>
<dbReference type="EMBL" id="UZAN01041015">
    <property type="protein sequence ID" value="VDP71703.1"/>
    <property type="molecule type" value="Genomic_DNA"/>
</dbReference>
<sequence length="125" mass="14381">MHGGRGPVPNATVHVEFVSANPRNDVRLNDTYLTVEYLDETTNQWIVRFTDADWETKFHWTRVGALQFILGQSKAMISWQVRRLDGTCEPGHYRIRHFGAAKPLFRSTLEPFEGLSREFLVTCGN</sequence>
<dbReference type="Proteomes" id="UP000272942">
    <property type="component" value="Unassembled WGS sequence"/>
</dbReference>
<reference evidence="5" key="1">
    <citation type="submission" date="2016-06" db="UniProtKB">
        <authorList>
            <consortium name="WormBaseParasite"/>
        </authorList>
    </citation>
    <scope>IDENTIFICATION</scope>
</reference>
<organism evidence="5">
    <name type="scientific">Echinostoma caproni</name>
    <dbReference type="NCBI Taxonomy" id="27848"/>
    <lineage>
        <taxon>Eukaryota</taxon>
        <taxon>Metazoa</taxon>
        <taxon>Spiralia</taxon>
        <taxon>Lophotrochozoa</taxon>
        <taxon>Platyhelminthes</taxon>
        <taxon>Trematoda</taxon>
        <taxon>Digenea</taxon>
        <taxon>Plagiorchiida</taxon>
        <taxon>Echinostomata</taxon>
        <taxon>Echinostomatoidea</taxon>
        <taxon>Echinostomatidae</taxon>
        <taxon>Echinostoma</taxon>
    </lineage>
</organism>
<dbReference type="InterPro" id="IPR006823">
    <property type="entry name" value="Ceramidase_alk"/>
</dbReference>
<dbReference type="InterPro" id="IPR038445">
    <property type="entry name" value="NCDase_C_sf"/>
</dbReference>
<evidence type="ECO:0000313" key="5">
    <source>
        <dbReference type="WBParaSite" id="ECPE_0000413401-mRNA-1"/>
    </source>
</evidence>
<accession>A0A183AAZ1</accession>
<proteinExistence type="inferred from homology"/>
<name>A0A183AAZ1_9TREM</name>
<evidence type="ECO:0000313" key="3">
    <source>
        <dbReference type="EMBL" id="VDP71703.1"/>
    </source>
</evidence>
<dbReference type="GO" id="GO:0046512">
    <property type="term" value="P:sphingosine biosynthetic process"/>
    <property type="evidence" value="ECO:0007669"/>
    <property type="project" value="TreeGrafter"/>
</dbReference>
<evidence type="ECO:0000259" key="2">
    <source>
        <dbReference type="Pfam" id="PF17048"/>
    </source>
</evidence>
<dbReference type="GO" id="GO:0017040">
    <property type="term" value="F:N-acylsphingosine amidohydrolase activity"/>
    <property type="evidence" value="ECO:0007669"/>
    <property type="project" value="InterPro"/>
</dbReference>